<dbReference type="AlphaFoldDB" id="A0AAD4BAB5"/>
<evidence type="ECO:0000313" key="2">
    <source>
        <dbReference type="EMBL" id="KAF8429361.1"/>
    </source>
</evidence>
<comment type="caution">
    <text evidence="1">The sequence shown here is derived from an EMBL/GenBank/DDBJ whole genome shotgun (WGS) entry which is preliminary data.</text>
</comment>
<reference evidence="1" key="1">
    <citation type="submission" date="2019-10" db="EMBL/GenBank/DDBJ databases">
        <authorList>
            <consortium name="DOE Joint Genome Institute"/>
            <person name="Kuo A."/>
            <person name="Miyauchi S."/>
            <person name="Kiss E."/>
            <person name="Drula E."/>
            <person name="Kohler A."/>
            <person name="Sanchez-Garcia M."/>
            <person name="Andreopoulos B."/>
            <person name="Barry K.W."/>
            <person name="Bonito G."/>
            <person name="Buee M."/>
            <person name="Carver A."/>
            <person name="Chen C."/>
            <person name="Cichocki N."/>
            <person name="Clum A."/>
            <person name="Culley D."/>
            <person name="Crous P.W."/>
            <person name="Fauchery L."/>
            <person name="Girlanda M."/>
            <person name="Hayes R."/>
            <person name="Keri Z."/>
            <person name="LaButti K."/>
            <person name="Lipzen A."/>
            <person name="Lombard V."/>
            <person name="Magnuson J."/>
            <person name="Maillard F."/>
            <person name="Morin E."/>
            <person name="Murat C."/>
            <person name="Nolan M."/>
            <person name="Ohm R."/>
            <person name="Pangilinan J."/>
            <person name="Pereira M."/>
            <person name="Perotto S."/>
            <person name="Peter M."/>
            <person name="Riley R."/>
            <person name="Sitrit Y."/>
            <person name="Stielow B."/>
            <person name="Szollosi G."/>
            <person name="Zifcakova L."/>
            <person name="Stursova M."/>
            <person name="Spatafora J.W."/>
            <person name="Tedersoo L."/>
            <person name="Vaario L.-M."/>
            <person name="Yamada A."/>
            <person name="Yan M."/>
            <person name="Wang P."/>
            <person name="Xu J."/>
            <person name="Bruns T."/>
            <person name="Baldrian P."/>
            <person name="Vilgalys R."/>
            <person name="Henrissat B."/>
            <person name="Grigoriev I.V."/>
            <person name="Hibbett D."/>
            <person name="Nagy L.G."/>
            <person name="Martin F.M."/>
        </authorList>
    </citation>
    <scope>NUCLEOTIDE SEQUENCE</scope>
    <source>
        <strain evidence="1">BED1</strain>
    </source>
</reference>
<reference evidence="1" key="2">
    <citation type="journal article" date="2020" name="Nat. Commun.">
        <title>Large-scale genome sequencing of mycorrhizal fungi provides insights into the early evolution of symbiotic traits.</title>
        <authorList>
            <person name="Miyauchi S."/>
            <person name="Kiss E."/>
            <person name="Kuo A."/>
            <person name="Drula E."/>
            <person name="Kohler A."/>
            <person name="Sanchez-Garcia M."/>
            <person name="Morin E."/>
            <person name="Andreopoulos B."/>
            <person name="Barry K.W."/>
            <person name="Bonito G."/>
            <person name="Buee M."/>
            <person name="Carver A."/>
            <person name="Chen C."/>
            <person name="Cichocki N."/>
            <person name="Clum A."/>
            <person name="Culley D."/>
            <person name="Crous P.W."/>
            <person name="Fauchery L."/>
            <person name="Girlanda M."/>
            <person name="Hayes R.D."/>
            <person name="Keri Z."/>
            <person name="LaButti K."/>
            <person name="Lipzen A."/>
            <person name="Lombard V."/>
            <person name="Magnuson J."/>
            <person name="Maillard F."/>
            <person name="Murat C."/>
            <person name="Nolan M."/>
            <person name="Ohm R.A."/>
            <person name="Pangilinan J."/>
            <person name="Pereira M.F."/>
            <person name="Perotto S."/>
            <person name="Peter M."/>
            <person name="Pfister S."/>
            <person name="Riley R."/>
            <person name="Sitrit Y."/>
            <person name="Stielow J.B."/>
            <person name="Szollosi G."/>
            <person name="Zifcakova L."/>
            <person name="Stursova M."/>
            <person name="Spatafora J.W."/>
            <person name="Tedersoo L."/>
            <person name="Vaario L.M."/>
            <person name="Yamada A."/>
            <person name="Yan M."/>
            <person name="Wang P."/>
            <person name="Xu J."/>
            <person name="Bruns T."/>
            <person name="Baldrian P."/>
            <person name="Vilgalys R."/>
            <person name="Dunand C."/>
            <person name="Henrissat B."/>
            <person name="Grigoriev I.V."/>
            <person name="Hibbett D."/>
            <person name="Nagy L.G."/>
            <person name="Martin F.M."/>
        </authorList>
    </citation>
    <scope>NUCLEOTIDE SEQUENCE</scope>
    <source>
        <strain evidence="1">BED1</strain>
    </source>
</reference>
<protein>
    <submittedName>
        <fullName evidence="1">Uncharacterized protein</fullName>
    </submittedName>
</protein>
<dbReference type="EMBL" id="WHUW01000363">
    <property type="protein sequence ID" value="KAF8415184.1"/>
    <property type="molecule type" value="Genomic_DNA"/>
</dbReference>
<name>A0AAD4BAB5_BOLED</name>
<keyword evidence="3" id="KW-1185">Reference proteome</keyword>
<dbReference type="Proteomes" id="UP001194468">
    <property type="component" value="Unassembled WGS sequence"/>
</dbReference>
<gene>
    <name evidence="2" type="ORF">L210DRAFT_3652113</name>
    <name evidence="1" type="ORF">L210DRAFT_3657843</name>
</gene>
<organism evidence="1 3">
    <name type="scientific">Boletus edulis BED1</name>
    <dbReference type="NCBI Taxonomy" id="1328754"/>
    <lineage>
        <taxon>Eukaryota</taxon>
        <taxon>Fungi</taxon>
        <taxon>Dikarya</taxon>
        <taxon>Basidiomycota</taxon>
        <taxon>Agaricomycotina</taxon>
        <taxon>Agaricomycetes</taxon>
        <taxon>Agaricomycetidae</taxon>
        <taxon>Boletales</taxon>
        <taxon>Boletineae</taxon>
        <taxon>Boletaceae</taxon>
        <taxon>Boletoideae</taxon>
        <taxon>Boletus</taxon>
    </lineage>
</organism>
<evidence type="ECO:0000313" key="1">
    <source>
        <dbReference type="EMBL" id="KAF8415184.1"/>
    </source>
</evidence>
<evidence type="ECO:0000313" key="3">
    <source>
        <dbReference type="Proteomes" id="UP001194468"/>
    </source>
</evidence>
<proteinExistence type="predicted"/>
<sequence>MNDLGLARDLVTRKASSSWNISVIKPSAKRPRLTSPGSLSGSPEPIYVFGLPITYPEFHDELTRTKPNSGSTPTTTAAAESIATLRSVLPTKQDLFDDLILNKARLRDLLNGRSLNGNSLAVNADFPQQAIFLTQQLKCSKKYITSILDAVVAIDPSVGVVNSIEAIVAEFHQRRRHHINCLPYLFEAAELAQLPNAPG</sequence>
<accession>A0AAD4BAB5</accession>
<dbReference type="EMBL" id="WHUW01000068">
    <property type="protein sequence ID" value="KAF8429361.1"/>
    <property type="molecule type" value="Genomic_DNA"/>
</dbReference>